<keyword evidence="4" id="KW-1185">Reference proteome</keyword>
<organism evidence="3 4">
    <name type="scientific">Digitaria exilis</name>
    <dbReference type="NCBI Taxonomy" id="1010633"/>
    <lineage>
        <taxon>Eukaryota</taxon>
        <taxon>Viridiplantae</taxon>
        <taxon>Streptophyta</taxon>
        <taxon>Embryophyta</taxon>
        <taxon>Tracheophyta</taxon>
        <taxon>Spermatophyta</taxon>
        <taxon>Magnoliopsida</taxon>
        <taxon>Liliopsida</taxon>
        <taxon>Poales</taxon>
        <taxon>Poaceae</taxon>
        <taxon>PACMAD clade</taxon>
        <taxon>Panicoideae</taxon>
        <taxon>Panicodae</taxon>
        <taxon>Paniceae</taxon>
        <taxon>Anthephorinae</taxon>
        <taxon>Digitaria</taxon>
    </lineage>
</organism>
<dbReference type="PANTHER" id="PTHR46038:SF5">
    <property type="entry name" value="NUCLEOTIDE-DIPHOSPHO-SUGAR TRANSFERASE FAMILY PROTEIN"/>
    <property type="match status" value="1"/>
</dbReference>
<keyword evidence="1" id="KW-0472">Membrane</keyword>
<dbReference type="EMBL" id="JACEFO010001666">
    <property type="protein sequence ID" value="KAF8723656.1"/>
    <property type="molecule type" value="Genomic_DNA"/>
</dbReference>
<accession>A0A835EZD3</accession>
<dbReference type="OrthoDB" id="540503at2759"/>
<name>A0A835EZD3_9POAL</name>
<evidence type="ECO:0000256" key="1">
    <source>
        <dbReference type="SAM" id="Phobius"/>
    </source>
</evidence>
<feature type="domain" description="Nucleotide-diphospho-sugar transferase" evidence="2">
    <location>
        <begin position="131"/>
        <end position="328"/>
    </location>
</feature>
<evidence type="ECO:0000313" key="3">
    <source>
        <dbReference type="EMBL" id="KAF8723656.1"/>
    </source>
</evidence>
<dbReference type="Pfam" id="PF03407">
    <property type="entry name" value="Nucleotid_trans"/>
    <property type="match status" value="1"/>
</dbReference>
<reference evidence="3" key="1">
    <citation type="submission" date="2020-07" db="EMBL/GenBank/DDBJ databases">
        <title>Genome sequence and genetic diversity analysis of an under-domesticated orphan crop, white fonio (Digitaria exilis).</title>
        <authorList>
            <person name="Bennetzen J.L."/>
            <person name="Chen S."/>
            <person name="Ma X."/>
            <person name="Wang X."/>
            <person name="Yssel A.E.J."/>
            <person name="Chaluvadi S.R."/>
            <person name="Johnson M."/>
            <person name="Gangashetty P."/>
            <person name="Hamidou F."/>
            <person name="Sanogo M.D."/>
            <person name="Zwaenepoel A."/>
            <person name="Wallace J."/>
            <person name="Van De Peer Y."/>
            <person name="Van Deynze A."/>
        </authorList>
    </citation>
    <scope>NUCLEOTIDE SEQUENCE</scope>
    <source>
        <tissue evidence="3">Leaves</tissue>
    </source>
</reference>
<keyword evidence="1" id="KW-1133">Transmembrane helix</keyword>
<dbReference type="Proteomes" id="UP000636709">
    <property type="component" value="Unassembled WGS sequence"/>
</dbReference>
<evidence type="ECO:0000313" key="4">
    <source>
        <dbReference type="Proteomes" id="UP000636709"/>
    </source>
</evidence>
<comment type="caution">
    <text evidence="3">The sequence shown here is derived from an EMBL/GenBank/DDBJ whole genome shotgun (WGS) entry which is preliminary data.</text>
</comment>
<proteinExistence type="predicted"/>
<sequence length="354" mass="39670">MYSYSIRDIQGFLAGLAVAAATILLLLPPCPCPGTVMSSYHGDALLLGNATQQADPSNKKPGLVSTIHIYIVHVCTGEQQEDKQLPELLRRAAMDDKTIIMTFTNEAWAAPGSLMDLFLQSFHLGVRTEPLLHHLIIVAVDASAYERCQQVHPLCYALAVDVDYASEQAYMANHYVDMMWRRNRFQARVLDLGYSFVFTDVDIVWLRNPLLRIPVGADIAVSCDYFYGDNPYDLNKTANGGFVYARASPRTVAFYGDWYAAREAYPGEHEQFVFDQVKHALSERHGVRAQFVDTAYLSGFCELRKDFYKVCTVHANCLVGIQDKLQKLAGVIDEWKEFRDMAALLGSNSTALTD</sequence>
<protein>
    <recommendedName>
        <fullName evidence="2">Nucleotide-diphospho-sugar transferase domain-containing protein</fullName>
    </recommendedName>
</protein>
<dbReference type="InterPro" id="IPR044821">
    <property type="entry name" value="At1g28695/At4g15970-like"/>
</dbReference>
<dbReference type="PANTHER" id="PTHR46038">
    <property type="entry name" value="EXPRESSED PROTEIN-RELATED"/>
    <property type="match status" value="1"/>
</dbReference>
<dbReference type="AlphaFoldDB" id="A0A835EZD3"/>
<keyword evidence="1" id="KW-0812">Transmembrane</keyword>
<feature type="transmembrane region" description="Helical" evidence="1">
    <location>
        <begin position="12"/>
        <end position="29"/>
    </location>
</feature>
<dbReference type="InterPro" id="IPR005069">
    <property type="entry name" value="Nucl-diP-sugar_transferase"/>
</dbReference>
<evidence type="ECO:0000259" key="2">
    <source>
        <dbReference type="Pfam" id="PF03407"/>
    </source>
</evidence>
<gene>
    <name evidence="3" type="ORF">HU200_021614</name>
</gene>